<dbReference type="InterPro" id="IPR010158">
    <property type="entry name" value="Amidase_Cbmase"/>
</dbReference>
<dbReference type="Pfam" id="PF01546">
    <property type="entry name" value="Peptidase_M20"/>
    <property type="match status" value="1"/>
</dbReference>
<dbReference type="PANTHER" id="PTHR32494">
    <property type="entry name" value="ALLANTOATE DEIMINASE-RELATED"/>
    <property type="match status" value="1"/>
</dbReference>
<keyword evidence="9" id="KW-1185">Reference proteome</keyword>
<keyword evidence="3" id="KW-0659">Purine metabolism</keyword>
<dbReference type="EMBL" id="LSYV01000037">
    <property type="protein sequence ID" value="KXZ47303.1"/>
    <property type="molecule type" value="Genomic_DNA"/>
</dbReference>
<evidence type="ECO:0000313" key="9">
    <source>
        <dbReference type="Proteomes" id="UP000075714"/>
    </source>
</evidence>
<dbReference type="AlphaFoldDB" id="A0A150GC11"/>
<evidence type="ECO:0000256" key="3">
    <source>
        <dbReference type="ARBA" id="ARBA00022631"/>
    </source>
</evidence>
<keyword evidence="5" id="KW-0378">Hydrolase</keyword>
<dbReference type="OrthoDB" id="4676at2759"/>
<comment type="cofactor">
    <cofactor evidence="1">
        <name>Mn(2+)</name>
        <dbReference type="ChEBI" id="CHEBI:29035"/>
    </cofactor>
</comment>
<gene>
    <name evidence="8" type="ORF">GPECTOR_36g29</name>
</gene>
<evidence type="ECO:0000256" key="6">
    <source>
        <dbReference type="ARBA" id="ARBA00023211"/>
    </source>
</evidence>
<evidence type="ECO:0000259" key="7">
    <source>
        <dbReference type="Pfam" id="PF07687"/>
    </source>
</evidence>
<dbReference type="InterPro" id="IPR036264">
    <property type="entry name" value="Bact_exopeptidase_dim_dom"/>
</dbReference>
<dbReference type="GO" id="GO:0046872">
    <property type="term" value="F:metal ion binding"/>
    <property type="evidence" value="ECO:0007669"/>
    <property type="project" value="UniProtKB-KW"/>
</dbReference>
<dbReference type="GO" id="GO:0006144">
    <property type="term" value="P:purine nucleobase metabolic process"/>
    <property type="evidence" value="ECO:0007669"/>
    <property type="project" value="UniProtKB-KW"/>
</dbReference>
<protein>
    <recommendedName>
        <fullName evidence="7">Peptidase M20 dimerisation domain-containing protein</fullName>
    </recommendedName>
</protein>
<evidence type="ECO:0000313" key="8">
    <source>
        <dbReference type="EMBL" id="KXZ47303.1"/>
    </source>
</evidence>
<organism evidence="8 9">
    <name type="scientific">Gonium pectorale</name>
    <name type="common">Green alga</name>
    <dbReference type="NCBI Taxonomy" id="33097"/>
    <lineage>
        <taxon>Eukaryota</taxon>
        <taxon>Viridiplantae</taxon>
        <taxon>Chlorophyta</taxon>
        <taxon>core chlorophytes</taxon>
        <taxon>Chlorophyceae</taxon>
        <taxon>CS clade</taxon>
        <taxon>Chlamydomonadales</taxon>
        <taxon>Volvocaceae</taxon>
        <taxon>Gonium</taxon>
    </lineage>
</organism>
<dbReference type="CDD" id="cd03884">
    <property type="entry name" value="M20_bAS"/>
    <property type="match status" value="1"/>
</dbReference>
<evidence type="ECO:0000256" key="5">
    <source>
        <dbReference type="ARBA" id="ARBA00022801"/>
    </source>
</evidence>
<name>A0A150GC11_GONPE</name>
<dbReference type="InterPro" id="IPR002933">
    <property type="entry name" value="Peptidase_M20"/>
</dbReference>
<dbReference type="Gene3D" id="3.40.630.10">
    <property type="entry name" value="Zn peptidases"/>
    <property type="match status" value="1"/>
</dbReference>
<keyword evidence="4" id="KW-0479">Metal-binding</keyword>
<dbReference type="SUPFAM" id="SSF55031">
    <property type="entry name" value="Bacterial exopeptidase dimerisation domain"/>
    <property type="match status" value="1"/>
</dbReference>
<feature type="domain" description="Peptidase M20 dimerisation" evidence="7">
    <location>
        <begin position="246"/>
        <end position="351"/>
    </location>
</feature>
<evidence type="ECO:0000256" key="4">
    <source>
        <dbReference type="ARBA" id="ARBA00022723"/>
    </source>
</evidence>
<dbReference type="InterPro" id="IPR011650">
    <property type="entry name" value="Peptidase_M20_dimer"/>
</dbReference>
<dbReference type="Gene3D" id="3.30.70.360">
    <property type="match status" value="1"/>
</dbReference>
<dbReference type="GO" id="GO:0016813">
    <property type="term" value="F:hydrolase activity, acting on carbon-nitrogen (but not peptide) bonds, in linear amidines"/>
    <property type="evidence" value="ECO:0007669"/>
    <property type="project" value="InterPro"/>
</dbReference>
<dbReference type="Pfam" id="PF07687">
    <property type="entry name" value="M20_dimer"/>
    <property type="match status" value="1"/>
</dbReference>
<comment type="subunit">
    <text evidence="2">Homodimer.</text>
</comment>
<evidence type="ECO:0000256" key="1">
    <source>
        <dbReference type="ARBA" id="ARBA00001936"/>
    </source>
</evidence>
<evidence type="ECO:0000256" key="2">
    <source>
        <dbReference type="ARBA" id="ARBA00011738"/>
    </source>
</evidence>
<sequence length="492" mass="51929">MRRALHLEPNAHLKQLAEISDTEGSLARTYLSPAHRRAAQQIQQWMRDCGMETWVDAVGNVHGRIKAAHDAQQTVLLGSHYDTVLDGGAYDGALGIIVGLAAVKGMLLGELMQRGTTGRLPEQLESKDGDVVIPPTLASSLLRFGSVHLVAFADEEGVRFGSTFLGSRAVAGTLLKYNMLAAKDRAGASLANVLREEAGVADPWVAAASLALEPGSISEYVEVHIEQGPVLEARGLPLGVVAGIAGQTRLWVTVNGTQGHAGTVPMRGRRDALAAAAEMVTAIESLCLQPEEQGGAPEEENLVCTVGELKVWPGASNVISGSTGFSVDIRSKTDPVRMRVVKEAVRAVEAVCARRGVPCAVDRKHDAEAVLADADVMEAMKAAAEAAESILKTTLTEEELSRHGGLLEGLRKVPVLVSGAGHDAMAIAEAVPRMGMLFVRCRGGVSHSPLEHVEPEDVTTSAAALAGYLWGRVVSGVMGPVRGEQGRDKTEL</sequence>
<accession>A0A150GC11</accession>
<dbReference type="SUPFAM" id="SSF53187">
    <property type="entry name" value="Zn-dependent exopeptidases"/>
    <property type="match status" value="2"/>
</dbReference>
<dbReference type="STRING" id="33097.A0A150GC11"/>
<proteinExistence type="predicted"/>
<keyword evidence="6" id="KW-0464">Manganese</keyword>
<dbReference type="PANTHER" id="PTHR32494:SF19">
    <property type="entry name" value="ALLANTOATE DEIMINASE-RELATED"/>
    <property type="match status" value="1"/>
</dbReference>
<dbReference type="Proteomes" id="UP000075714">
    <property type="component" value="Unassembled WGS sequence"/>
</dbReference>
<comment type="caution">
    <text evidence="8">The sequence shown here is derived from an EMBL/GenBank/DDBJ whole genome shotgun (WGS) entry which is preliminary data.</text>
</comment>
<reference evidence="9" key="1">
    <citation type="journal article" date="2016" name="Nat. Commun.">
        <title>The Gonium pectorale genome demonstrates co-option of cell cycle regulation during the evolution of multicellularity.</title>
        <authorList>
            <person name="Hanschen E.R."/>
            <person name="Marriage T.N."/>
            <person name="Ferris P.J."/>
            <person name="Hamaji T."/>
            <person name="Toyoda A."/>
            <person name="Fujiyama A."/>
            <person name="Neme R."/>
            <person name="Noguchi H."/>
            <person name="Minakuchi Y."/>
            <person name="Suzuki M."/>
            <person name="Kawai-Toyooka H."/>
            <person name="Smith D.R."/>
            <person name="Sparks H."/>
            <person name="Anderson J."/>
            <person name="Bakaric R."/>
            <person name="Luria V."/>
            <person name="Karger A."/>
            <person name="Kirschner M.W."/>
            <person name="Durand P.M."/>
            <person name="Michod R.E."/>
            <person name="Nozaki H."/>
            <person name="Olson B.J."/>
        </authorList>
    </citation>
    <scope>NUCLEOTIDE SEQUENCE [LARGE SCALE GENOMIC DNA]</scope>
    <source>
        <strain evidence="9">NIES-2863</strain>
    </source>
</reference>